<dbReference type="InterPro" id="IPR019734">
    <property type="entry name" value="TPR_rpt"/>
</dbReference>
<feature type="compositionally biased region" description="Gly residues" evidence="4">
    <location>
        <begin position="41"/>
        <end position="53"/>
    </location>
</feature>
<dbReference type="InterPro" id="IPR011990">
    <property type="entry name" value="TPR-like_helical_dom_sf"/>
</dbReference>
<protein>
    <submittedName>
        <fullName evidence="5">Uncharacterized protein</fullName>
    </submittedName>
</protein>
<evidence type="ECO:0000256" key="4">
    <source>
        <dbReference type="SAM" id="MobiDB-lite"/>
    </source>
</evidence>
<dbReference type="PROSITE" id="PS50005">
    <property type="entry name" value="TPR"/>
    <property type="match status" value="2"/>
</dbReference>
<gene>
    <name evidence="5" type="ORF">CVIRNUC_002360</name>
</gene>
<accession>A0AAV1I024</accession>
<evidence type="ECO:0000256" key="2">
    <source>
        <dbReference type="ARBA" id="ARBA00022803"/>
    </source>
</evidence>
<evidence type="ECO:0000313" key="6">
    <source>
        <dbReference type="Proteomes" id="UP001314263"/>
    </source>
</evidence>
<feature type="repeat" description="TPR" evidence="3">
    <location>
        <begin position="204"/>
        <end position="237"/>
    </location>
</feature>
<organism evidence="5 6">
    <name type="scientific">Coccomyxa viridis</name>
    <dbReference type="NCBI Taxonomy" id="1274662"/>
    <lineage>
        <taxon>Eukaryota</taxon>
        <taxon>Viridiplantae</taxon>
        <taxon>Chlorophyta</taxon>
        <taxon>core chlorophytes</taxon>
        <taxon>Trebouxiophyceae</taxon>
        <taxon>Trebouxiophyceae incertae sedis</taxon>
        <taxon>Coccomyxaceae</taxon>
        <taxon>Coccomyxa</taxon>
    </lineage>
</organism>
<evidence type="ECO:0000256" key="3">
    <source>
        <dbReference type="PROSITE-ProRule" id="PRU00339"/>
    </source>
</evidence>
<proteinExistence type="predicted"/>
<sequence length="315" mass="34196">MGRGSRRGGRGGGGHEDQFGEAMRSQDRQDHSGSAGRGSASAGGGGGDAGGSKKGSNVSFIRQTPKFLQGHVHLLGARTDADVQEQLTAKREMPQWDSDDDEAAEKEDALRRAVAEDASLAEQYPELASMVAKNEAEAEKDKGSKAFNEKRFEEAVRHFSRCIGLEPSNAIYFSNRAAARTALKNFSGALSDGKEVVRLRPQWAKGWARIAAAQFGLEDFQESREAYEKALELEPNDKGLQEARHRAHVAEHKAMDVHRHKFKRRQLDGMRQQQPGSAKRSQHATVAGSAKAAAGAGDKSKLSFGNDDDDDPVDN</sequence>
<reference evidence="5 6" key="1">
    <citation type="submission" date="2023-10" db="EMBL/GenBank/DDBJ databases">
        <authorList>
            <person name="Maclean D."/>
            <person name="Macfadyen A."/>
        </authorList>
    </citation>
    <scope>NUCLEOTIDE SEQUENCE [LARGE SCALE GENOMIC DNA]</scope>
</reference>
<name>A0AAV1I024_9CHLO</name>
<dbReference type="PANTHER" id="PTHR22904:SF533">
    <property type="entry name" value="HSP70-HSP90 ORGANIZING PROTEIN 3"/>
    <property type="match status" value="1"/>
</dbReference>
<dbReference type="SUPFAM" id="SSF48452">
    <property type="entry name" value="TPR-like"/>
    <property type="match status" value="1"/>
</dbReference>
<dbReference type="Pfam" id="PF00515">
    <property type="entry name" value="TPR_1"/>
    <property type="match status" value="1"/>
</dbReference>
<feature type="repeat" description="TPR" evidence="3">
    <location>
        <begin position="136"/>
        <end position="169"/>
    </location>
</feature>
<keyword evidence="2 3" id="KW-0802">TPR repeat</keyword>
<keyword evidence="6" id="KW-1185">Reference proteome</keyword>
<dbReference type="SMART" id="SM00028">
    <property type="entry name" value="TPR"/>
    <property type="match status" value="3"/>
</dbReference>
<dbReference type="Proteomes" id="UP001314263">
    <property type="component" value="Unassembled WGS sequence"/>
</dbReference>
<feature type="region of interest" description="Disordered" evidence="4">
    <location>
        <begin position="236"/>
        <end position="315"/>
    </location>
</feature>
<evidence type="ECO:0000313" key="5">
    <source>
        <dbReference type="EMBL" id="CAK0755250.1"/>
    </source>
</evidence>
<feature type="compositionally biased region" description="Acidic residues" evidence="4">
    <location>
        <begin position="306"/>
        <end position="315"/>
    </location>
</feature>
<comment type="caution">
    <text evidence="5">The sequence shown here is derived from an EMBL/GenBank/DDBJ whole genome shotgun (WGS) entry which is preliminary data.</text>
</comment>
<feature type="region of interest" description="Disordered" evidence="4">
    <location>
        <begin position="83"/>
        <end position="109"/>
    </location>
</feature>
<dbReference type="EMBL" id="CAUYUE010000003">
    <property type="protein sequence ID" value="CAK0755250.1"/>
    <property type="molecule type" value="Genomic_DNA"/>
</dbReference>
<dbReference type="Gene3D" id="1.25.40.10">
    <property type="entry name" value="Tetratricopeptide repeat domain"/>
    <property type="match status" value="1"/>
</dbReference>
<dbReference type="AlphaFoldDB" id="A0AAV1I024"/>
<dbReference type="GO" id="GO:0051879">
    <property type="term" value="F:Hsp90 protein binding"/>
    <property type="evidence" value="ECO:0007669"/>
    <property type="project" value="TreeGrafter"/>
</dbReference>
<evidence type="ECO:0000256" key="1">
    <source>
        <dbReference type="ARBA" id="ARBA00022737"/>
    </source>
</evidence>
<keyword evidence="1" id="KW-0677">Repeat</keyword>
<feature type="compositionally biased region" description="Low complexity" evidence="4">
    <location>
        <begin position="287"/>
        <end position="297"/>
    </location>
</feature>
<feature type="compositionally biased region" description="Basic and acidic residues" evidence="4">
    <location>
        <begin position="13"/>
        <end position="31"/>
    </location>
</feature>
<feature type="region of interest" description="Disordered" evidence="4">
    <location>
        <begin position="1"/>
        <end position="62"/>
    </location>
</feature>
<dbReference type="PANTHER" id="PTHR22904">
    <property type="entry name" value="TPR REPEAT CONTAINING PROTEIN"/>
    <property type="match status" value="1"/>
</dbReference>
<feature type="compositionally biased region" description="Basic and acidic residues" evidence="4">
    <location>
        <begin position="236"/>
        <end position="257"/>
    </location>
</feature>